<feature type="non-terminal residue" evidence="3">
    <location>
        <position position="1"/>
    </location>
</feature>
<dbReference type="Gene3D" id="3.90.180.10">
    <property type="entry name" value="Medium-chain alcohol dehydrogenases, catalytic domain"/>
    <property type="match status" value="1"/>
</dbReference>
<gene>
    <name evidence="3" type="ORF">S12H4_40387</name>
</gene>
<dbReference type="InterPro" id="IPR050129">
    <property type="entry name" value="Zn_alcohol_dh"/>
</dbReference>
<dbReference type="Pfam" id="PF00107">
    <property type="entry name" value="ADH_zinc_N"/>
    <property type="match status" value="1"/>
</dbReference>
<organism evidence="3">
    <name type="scientific">marine sediment metagenome</name>
    <dbReference type="NCBI Taxonomy" id="412755"/>
    <lineage>
        <taxon>unclassified sequences</taxon>
        <taxon>metagenomes</taxon>
        <taxon>ecological metagenomes</taxon>
    </lineage>
</organism>
<sequence length="156" mass="16772">IIVQDILPGKLDMAKKLGADILIDGNLSLDQRLMQVREATDGFGPDIVIEATGVPVVFREALDFTGRGGKLVIVGLFADTGAIDIHPAQICHNELDILGSYVYPSVMFQDAISLLKRTPLLVEEIVTHVLPLSELPSGIELSGSEGVGKVVINPWM</sequence>
<proteinExistence type="predicted"/>
<accession>X1SI54</accession>
<dbReference type="Gene3D" id="3.40.50.720">
    <property type="entry name" value="NAD(P)-binding Rossmann-like Domain"/>
    <property type="match status" value="1"/>
</dbReference>
<dbReference type="SUPFAM" id="SSF51735">
    <property type="entry name" value="NAD(P)-binding Rossmann-fold domains"/>
    <property type="match status" value="1"/>
</dbReference>
<dbReference type="PANTHER" id="PTHR43401:SF2">
    <property type="entry name" value="L-THREONINE 3-DEHYDROGENASE"/>
    <property type="match status" value="1"/>
</dbReference>
<feature type="domain" description="Alcohol dehydrogenase-like C-terminal" evidence="2">
    <location>
        <begin position="1"/>
        <end position="116"/>
    </location>
</feature>
<dbReference type="InterPro" id="IPR013149">
    <property type="entry name" value="ADH-like_C"/>
</dbReference>
<reference evidence="3" key="1">
    <citation type="journal article" date="2014" name="Front. Microbiol.">
        <title>High frequency of phylogenetically diverse reductive dehalogenase-homologous genes in deep subseafloor sedimentary metagenomes.</title>
        <authorList>
            <person name="Kawai M."/>
            <person name="Futagami T."/>
            <person name="Toyoda A."/>
            <person name="Takaki Y."/>
            <person name="Nishi S."/>
            <person name="Hori S."/>
            <person name="Arai W."/>
            <person name="Tsubouchi T."/>
            <person name="Morono Y."/>
            <person name="Uchiyama I."/>
            <person name="Ito T."/>
            <person name="Fujiyama A."/>
            <person name="Inagaki F."/>
            <person name="Takami H."/>
        </authorList>
    </citation>
    <scope>NUCLEOTIDE SEQUENCE</scope>
    <source>
        <strain evidence="3">Expedition CK06-06</strain>
    </source>
</reference>
<name>X1SI54_9ZZZZ</name>
<dbReference type="PANTHER" id="PTHR43401">
    <property type="entry name" value="L-THREONINE 3-DEHYDROGENASE"/>
    <property type="match status" value="1"/>
</dbReference>
<evidence type="ECO:0000256" key="1">
    <source>
        <dbReference type="ARBA" id="ARBA00023002"/>
    </source>
</evidence>
<protein>
    <recommendedName>
        <fullName evidence="2">Alcohol dehydrogenase-like C-terminal domain-containing protein</fullName>
    </recommendedName>
</protein>
<dbReference type="AlphaFoldDB" id="X1SI54"/>
<dbReference type="GO" id="GO:0016491">
    <property type="term" value="F:oxidoreductase activity"/>
    <property type="evidence" value="ECO:0007669"/>
    <property type="project" value="UniProtKB-KW"/>
</dbReference>
<keyword evidence="1" id="KW-0560">Oxidoreductase</keyword>
<dbReference type="EMBL" id="BARW01024501">
    <property type="protein sequence ID" value="GAI92638.1"/>
    <property type="molecule type" value="Genomic_DNA"/>
</dbReference>
<dbReference type="InterPro" id="IPR036291">
    <property type="entry name" value="NAD(P)-bd_dom_sf"/>
</dbReference>
<evidence type="ECO:0000313" key="3">
    <source>
        <dbReference type="EMBL" id="GAI92638.1"/>
    </source>
</evidence>
<comment type="caution">
    <text evidence="3">The sequence shown here is derived from an EMBL/GenBank/DDBJ whole genome shotgun (WGS) entry which is preliminary data.</text>
</comment>
<evidence type="ECO:0000259" key="2">
    <source>
        <dbReference type="Pfam" id="PF00107"/>
    </source>
</evidence>